<keyword evidence="1" id="KW-0479">Metal-binding</keyword>
<evidence type="ECO:0000313" key="7">
    <source>
        <dbReference type="WBParaSite" id="maker-unitig_6708-snap-gene-0.2-mRNA-1"/>
    </source>
</evidence>
<dbReference type="SUPFAM" id="SSF47473">
    <property type="entry name" value="EF-hand"/>
    <property type="match status" value="1"/>
</dbReference>
<dbReference type="PANTHER" id="PTHR34524:SF6">
    <property type="entry name" value="CALCYPHOSINE LIKE"/>
    <property type="match status" value="1"/>
</dbReference>
<keyword evidence="2" id="KW-0677">Repeat</keyword>
<dbReference type="WBParaSite" id="maker-unitig_6708-snap-gene-0.2-mRNA-1">
    <property type="protein sequence ID" value="maker-unitig_6708-snap-gene-0.2-mRNA-1"/>
    <property type="gene ID" value="maker-unitig_6708-snap-gene-0.2"/>
</dbReference>
<sequence>KDNYELQMKARKELTQEQDPASRASPASSASWMTTANKRLSMAEFRKGVADFGLDLTDEEVKAAFNQVDTDQSGSIDFSERWTKRRRRPDHLPEWRVVRGPGIHRVPQDIRSSEHDDGVVTWEEFLNYYSGISNSIDHDSYFDLMMRNSWKL</sequence>
<evidence type="ECO:0000256" key="4">
    <source>
        <dbReference type="SAM" id="MobiDB-lite"/>
    </source>
</evidence>
<feature type="compositionally biased region" description="Low complexity" evidence="4">
    <location>
        <begin position="21"/>
        <end position="31"/>
    </location>
</feature>
<feature type="region of interest" description="Disordered" evidence="4">
    <location>
        <begin position="1"/>
        <end position="32"/>
    </location>
</feature>
<proteinExistence type="predicted"/>
<name>A0A1I8FTN4_9PLAT</name>
<keyword evidence="3" id="KW-0106">Calcium</keyword>
<dbReference type="InterPro" id="IPR051581">
    <property type="entry name" value="Ca-bind"/>
</dbReference>
<evidence type="ECO:0000256" key="3">
    <source>
        <dbReference type="ARBA" id="ARBA00022837"/>
    </source>
</evidence>
<organism evidence="6 7">
    <name type="scientific">Macrostomum lignano</name>
    <dbReference type="NCBI Taxonomy" id="282301"/>
    <lineage>
        <taxon>Eukaryota</taxon>
        <taxon>Metazoa</taxon>
        <taxon>Spiralia</taxon>
        <taxon>Lophotrochozoa</taxon>
        <taxon>Platyhelminthes</taxon>
        <taxon>Rhabditophora</taxon>
        <taxon>Macrostomorpha</taxon>
        <taxon>Macrostomida</taxon>
        <taxon>Macrostomidae</taxon>
        <taxon>Macrostomum</taxon>
    </lineage>
</organism>
<dbReference type="Proteomes" id="UP000095280">
    <property type="component" value="Unplaced"/>
</dbReference>
<feature type="compositionally biased region" description="Basic and acidic residues" evidence="4">
    <location>
        <begin position="1"/>
        <end position="15"/>
    </location>
</feature>
<evidence type="ECO:0000256" key="2">
    <source>
        <dbReference type="ARBA" id="ARBA00022737"/>
    </source>
</evidence>
<dbReference type="Gene3D" id="1.10.238.10">
    <property type="entry name" value="EF-hand"/>
    <property type="match status" value="1"/>
</dbReference>
<dbReference type="PROSITE" id="PS50222">
    <property type="entry name" value="EF_HAND_2"/>
    <property type="match status" value="1"/>
</dbReference>
<dbReference type="InterPro" id="IPR002048">
    <property type="entry name" value="EF_hand_dom"/>
</dbReference>
<evidence type="ECO:0000256" key="1">
    <source>
        <dbReference type="ARBA" id="ARBA00022723"/>
    </source>
</evidence>
<dbReference type="AlphaFoldDB" id="A0A1I8FTN4"/>
<dbReference type="CDD" id="cd00051">
    <property type="entry name" value="EFh"/>
    <property type="match status" value="1"/>
</dbReference>
<evidence type="ECO:0000313" key="6">
    <source>
        <dbReference type="Proteomes" id="UP000095280"/>
    </source>
</evidence>
<dbReference type="Pfam" id="PF13833">
    <property type="entry name" value="EF-hand_8"/>
    <property type="match status" value="1"/>
</dbReference>
<protein>
    <submittedName>
        <fullName evidence="7">EF-hand domain-containing protein</fullName>
    </submittedName>
</protein>
<keyword evidence="6" id="KW-1185">Reference proteome</keyword>
<reference evidence="7" key="1">
    <citation type="submission" date="2016-11" db="UniProtKB">
        <authorList>
            <consortium name="WormBaseParasite"/>
        </authorList>
    </citation>
    <scope>IDENTIFICATION</scope>
</reference>
<dbReference type="PANTHER" id="PTHR34524">
    <property type="entry name" value="CALCYPHOSIN"/>
    <property type="match status" value="1"/>
</dbReference>
<feature type="domain" description="EF-hand" evidence="5">
    <location>
        <begin position="56"/>
        <end position="91"/>
    </location>
</feature>
<evidence type="ECO:0000259" key="5">
    <source>
        <dbReference type="PROSITE" id="PS50222"/>
    </source>
</evidence>
<dbReference type="GO" id="GO:0005509">
    <property type="term" value="F:calcium ion binding"/>
    <property type="evidence" value="ECO:0007669"/>
    <property type="project" value="InterPro"/>
</dbReference>
<dbReference type="InterPro" id="IPR011992">
    <property type="entry name" value="EF-hand-dom_pair"/>
</dbReference>
<accession>A0A1I8FTN4</accession>